<dbReference type="InterPro" id="IPR002401">
    <property type="entry name" value="Cyt_P450_E_grp-I"/>
</dbReference>
<keyword evidence="13" id="KW-0472">Membrane</keyword>
<dbReference type="PRINTS" id="PR00385">
    <property type="entry name" value="P450"/>
</dbReference>
<evidence type="ECO:0000256" key="15">
    <source>
        <dbReference type="PIRSR" id="PIRSR602401-1"/>
    </source>
</evidence>
<dbReference type="STRING" id="66420.A0A194Q8W8"/>
<evidence type="ECO:0000256" key="12">
    <source>
        <dbReference type="ARBA" id="ARBA00023033"/>
    </source>
</evidence>
<evidence type="ECO:0000256" key="16">
    <source>
        <dbReference type="RuleBase" id="RU000461"/>
    </source>
</evidence>
<evidence type="ECO:0000256" key="9">
    <source>
        <dbReference type="ARBA" id="ARBA00022848"/>
    </source>
</evidence>
<evidence type="ECO:0000313" key="18">
    <source>
        <dbReference type="Proteomes" id="UP000053268"/>
    </source>
</evidence>
<dbReference type="EMBL" id="KQ459337">
    <property type="protein sequence ID" value="KPJ01420.1"/>
    <property type="molecule type" value="Genomic_DNA"/>
</dbReference>
<keyword evidence="6 15" id="KW-0349">Heme</keyword>
<dbReference type="CDD" id="cd11056">
    <property type="entry name" value="CYP6-like"/>
    <property type="match status" value="1"/>
</dbReference>
<organism evidence="17 18">
    <name type="scientific">Papilio xuthus</name>
    <name type="common">Asian swallowtail butterfly</name>
    <dbReference type="NCBI Taxonomy" id="66420"/>
    <lineage>
        <taxon>Eukaryota</taxon>
        <taxon>Metazoa</taxon>
        <taxon>Ecdysozoa</taxon>
        <taxon>Arthropoda</taxon>
        <taxon>Hexapoda</taxon>
        <taxon>Insecta</taxon>
        <taxon>Pterygota</taxon>
        <taxon>Neoptera</taxon>
        <taxon>Endopterygota</taxon>
        <taxon>Lepidoptera</taxon>
        <taxon>Glossata</taxon>
        <taxon>Ditrysia</taxon>
        <taxon>Papilionoidea</taxon>
        <taxon>Papilionidae</taxon>
        <taxon>Papilioninae</taxon>
        <taxon>Papilio</taxon>
    </lineage>
</organism>
<keyword evidence="12 16" id="KW-0503">Monooxygenase</keyword>
<keyword evidence="8" id="KW-0256">Endoplasmic reticulum</keyword>
<dbReference type="InterPro" id="IPR036396">
    <property type="entry name" value="Cyt_P450_sf"/>
</dbReference>
<dbReference type="AlphaFoldDB" id="A0A194Q8W8"/>
<dbReference type="InterPro" id="IPR017972">
    <property type="entry name" value="Cyt_P450_CS"/>
</dbReference>
<dbReference type="Pfam" id="PF00067">
    <property type="entry name" value="p450"/>
    <property type="match status" value="1"/>
</dbReference>
<dbReference type="EC" id="1.14.14.1" evidence="5"/>
<feature type="binding site" description="axial binding residue" evidence="15">
    <location>
        <position position="443"/>
    </location>
    <ligand>
        <name>heme</name>
        <dbReference type="ChEBI" id="CHEBI:30413"/>
    </ligand>
    <ligandPart>
        <name>Fe</name>
        <dbReference type="ChEBI" id="CHEBI:18248"/>
    </ligandPart>
</feature>
<dbReference type="Proteomes" id="UP000053268">
    <property type="component" value="Unassembled WGS sequence"/>
</dbReference>
<dbReference type="InterPro" id="IPR001128">
    <property type="entry name" value="Cyt_P450"/>
</dbReference>
<reference evidence="17 18" key="1">
    <citation type="journal article" date="2015" name="Nat. Commun.">
        <title>Outbred genome sequencing and CRISPR/Cas9 gene editing in butterflies.</title>
        <authorList>
            <person name="Li X."/>
            <person name="Fan D."/>
            <person name="Zhang W."/>
            <person name="Liu G."/>
            <person name="Zhang L."/>
            <person name="Zhao L."/>
            <person name="Fang X."/>
            <person name="Chen L."/>
            <person name="Dong Y."/>
            <person name="Chen Y."/>
            <person name="Ding Y."/>
            <person name="Zhao R."/>
            <person name="Feng M."/>
            <person name="Zhu Y."/>
            <person name="Feng Y."/>
            <person name="Jiang X."/>
            <person name="Zhu D."/>
            <person name="Xiang H."/>
            <person name="Feng X."/>
            <person name="Li S."/>
            <person name="Wang J."/>
            <person name="Zhang G."/>
            <person name="Kronforst M.R."/>
            <person name="Wang W."/>
        </authorList>
    </citation>
    <scope>NUCLEOTIDE SEQUENCE [LARGE SCALE GENOMIC DNA]</scope>
    <source>
        <strain evidence="17">Ya'a_city_454_Px</strain>
        <tissue evidence="17">Whole body</tissue>
    </source>
</reference>
<evidence type="ECO:0000313" key="17">
    <source>
        <dbReference type="EMBL" id="KPJ01420.1"/>
    </source>
</evidence>
<evidence type="ECO:0000256" key="13">
    <source>
        <dbReference type="ARBA" id="ARBA00023136"/>
    </source>
</evidence>
<dbReference type="GO" id="GO:0020037">
    <property type="term" value="F:heme binding"/>
    <property type="evidence" value="ECO:0007669"/>
    <property type="project" value="InterPro"/>
</dbReference>
<dbReference type="GO" id="GO:0016712">
    <property type="term" value="F:oxidoreductase activity, acting on paired donors, with incorporation or reduction of molecular oxygen, reduced flavin or flavoprotein as one donor, and incorporation of one atom of oxygen"/>
    <property type="evidence" value="ECO:0007669"/>
    <property type="project" value="UniProtKB-EC"/>
</dbReference>
<keyword evidence="10 16" id="KW-0560">Oxidoreductase</keyword>
<evidence type="ECO:0000256" key="6">
    <source>
        <dbReference type="ARBA" id="ARBA00022617"/>
    </source>
</evidence>
<dbReference type="FunFam" id="1.10.630.10:FF:000042">
    <property type="entry name" value="Cytochrome P450"/>
    <property type="match status" value="1"/>
</dbReference>
<keyword evidence="9" id="KW-0492">Microsome</keyword>
<dbReference type="SUPFAM" id="SSF48264">
    <property type="entry name" value="Cytochrome P450"/>
    <property type="match status" value="1"/>
</dbReference>
<sequence length="498" mass="57686">MLYILTLVTVLVGLLHYYFTRTFDYWKKRNVAGPKPVPFFGNLKESVLRRKPQVMVYKSIYDEFPNEKVVGIYRMTTPSILLRDLDIIKNVLIKDFESFADRGVEFSIDGLGANIFHADGDRWRTLRNRFTPLFTSGKLKNMLPLMSQSGDRLLKYIDDVTRTQPEQSIHTLVQKFTMTNIAACVFGLNLDEDMLKTLEDLDKYIFTVNYSAELDMMYPGILKKLNGSLFPKVVSKFFDNLTKKVLELRKGMPSNQKDMIDLIQELREKKTLEGLKKFDNQDVKSLELTDGVISAQIFIFYMAGYETSATTMTYLFYELAKNPDIQDKLIAEIDEVLSRHNGNITFECLSEMTYLSKVFDETLRKYPVADFTQRNAKTDYVFPGTDITIKKGQTIIVSTWGIQNDPKYYPNPEKFDPERFSPENIKNRHPCAYLPFSAGPRNCLGMRFAKWQSEVCIAKVLSQYRVEMSKKTSDQFIFDPMRLFALPKGGIYVKLVRR</sequence>
<gene>
    <name evidence="17" type="ORF">RR46_03192</name>
</gene>
<name>A0A194Q8W8_PAPXU</name>
<keyword evidence="11 15" id="KW-0408">Iron</keyword>
<evidence type="ECO:0000256" key="10">
    <source>
        <dbReference type="ARBA" id="ARBA00023002"/>
    </source>
</evidence>
<evidence type="ECO:0000256" key="14">
    <source>
        <dbReference type="ARBA" id="ARBA00047827"/>
    </source>
</evidence>
<keyword evidence="18" id="KW-1185">Reference proteome</keyword>
<protein>
    <recommendedName>
        <fullName evidence="5">unspecific monooxygenase</fullName>
        <ecNumber evidence="5">1.14.14.1</ecNumber>
    </recommendedName>
</protein>
<comment type="catalytic activity">
    <reaction evidence="14">
        <text>an organic molecule + reduced [NADPH--hemoprotein reductase] + O2 = an alcohol + oxidized [NADPH--hemoprotein reductase] + H2O + H(+)</text>
        <dbReference type="Rhea" id="RHEA:17149"/>
        <dbReference type="Rhea" id="RHEA-COMP:11964"/>
        <dbReference type="Rhea" id="RHEA-COMP:11965"/>
        <dbReference type="ChEBI" id="CHEBI:15377"/>
        <dbReference type="ChEBI" id="CHEBI:15378"/>
        <dbReference type="ChEBI" id="CHEBI:15379"/>
        <dbReference type="ChEBI" id="CHEBI:30879"/>
        <dbReference type="ChEBI" id="CHEBI:57618"/>
        <dbReference type="ChEBI" id="CHEBI:58210"/>
        <dbReference type="ChEBI" id="CHEBI:142491"/>
        <dbReference type="EC" id="1.14.14.1"/>
    </reaction>
</comment>
<comment type="subcellular location">
    <subcellularLocation>
        <location evidence="3">Endoplasmic reticulum membrane</location>
        <topology evidence="3">Peripheral membrane protein</topology>
    </subcellularLocation>
    <subcellularLocation>
        <location evidence="2">Microsome membrane</location>
        <topology evidence="2">Peripheral membrane protein</topology>
    </subcellularLocation>
</comment>
<evidence type="ECO:0000256" key="2">
    <source>
        <dbReference type="ARBA" id="ARBA00004174"/>
    </source>
</evidence>
<dbReference type="GO" id="GO:0005789">
    <property type="term" value="C:endoplasmic reticulum membrane"/>
    <property type="evidence" value="ECO:0007669"/>
    <property type="project" value="UniProtKB-SubCell"/>
</dbReference>
<proteinExistence type="inferred from homology"/>
<evidence type="ECO:0000256" key="3">
    <source>
        <dbReference type="ARBA" id="ARBA00004406"/>
    </source>
</evidence>
<comment type="similarity">
    <text evidence="4 16">Belongs to the cytochrome P450 family.</text>
</comment>
<dbReference type="PRINTS" id="PR00463">
    <property type="entry name" value="EP450I"/>
</dbReference>
<evidence type="ECO:0000256" key="5">
    <source>
        <dbReference type="ARBA" id="ARBA00012109"/>
    </source>
</evidence>
<dbReference type="PANTHER" id="PTHR24292:SF104">
    <property type="entry name" value="CYTOCHROME P450 308A1-RELATED"/>
    <property type="match status" value="1"/>
</dbReference>
<dbReference type="Gene3D" id="1.10.630.10">
    <property type="entry name" value="Cytochrome P450"/>
    <property type="match status" value="1"/>
</dbReference>
<comment type="cofactor">
    <cofactor evidence="1 15">
        <name>heme</name>
        <dbReference type="ChEBI" id="CHEBI:30413"/>
    </cofactor>
</comment>
<keyword evidence="7 15" id="KW-0479">Metal-binding</keyword>
<evidence type="ECO:0000256" key="7">
    <source>
        <dbReference type="ARBA" id="ARBA00022723"/>
    </source>
</evidence>
<evidence type="ECO:0000256" key="8">
    <source>
        <dbReference type="ARBA" id="ARBA00022824"/>
    </source>
</evidence>
<dbReference type="PROSITE" id="PS00086">
    <property type="entry name" value="CYTOCHROME_P450"/>
    <property type="match status" value="1"/>
</dbReference>
<dbReference type="PANTHER" id="PTHR24292">
    <property type="entry name" value="CYTOCHROME P450"/>
    <property type="match status" value="1"/>
</dbReference>
<evidence type="ECO:0000256" key="4">
    <source>
        <dbReference type="ARBA" id="ARBA00010617"/>
    </source>
</evidence>
<dbReference type="GO" id="GO:0005506">
    <property type="term" value="F:iron ion binding"/>
    <property type="evidence" value="ECO:0007669"/>
    <property type="project" value="InterPro"/>
</dbReference>
<evidence type="ECO:0000256" key="1">
    <source>
        <dbReference type="ARBA" id="ARBA00001971"/>
    </source>
</evidence>
<dbReference type="InterPro" id="IPR050476">
    <property type="entry name" value="Insect_CytP450_Detox"/>
</dbReference>
<accession>A0A194Q8W8</accession>
<evidence type="ECO:0000256" key="11">
    <source>
        <dbReference type="ARBA" id="ARBA00023004"/>
    </source>
</evidence>